<evidence type="ECO:0000313" key="13">
    <source>
        <dbReference type="EMBL" id="CAD7653890.1"/>
    </source>
</evidence>
<reference evidence="13" key="1">
    <citation type="submission" date="2020-11" db="EMBL/GenBank/DDBJ databases">
        <authorList>
            <person name="Tran Van P."/>
        </authorList>
    </citation>
    <scope>NUCLEOTIDE SEQUENCE</scope>
</reference>
<dbReference type="PANTHER" id="PTHR43730:SF1">
    <property type="entry name" value="BETA-MANNOSIDASE"/>
    <property type="match status" value="1"/>
</dbReference>
<dbReference type="GO" id="GO:0005764">
    <property type="term" value="C:lysosome"/>
    <property type="evidence" value="ECO:0007669"/>
    <property type="project" value="UniProtKB-SubCell"/>
</dbReference>
<dbReference type="FunFam" id="2.60.120.260:FF:000060">
    <property type="entry name" value="Probable beta-mannosidase"/>
    <property type="match status" value="1"/>
</dbReference>
<dbReference type="Proteomes" id="UP000728032">
    <property type="component" value="Unassembled WGS sequence"/>
</dbReference>
<evidence type="ECO:0000256" key="8">
    <source>
        <dbReference type="ARBA" id="ARBA00023228"/>
    </source>
</evidence>
<evidence type="ECO:0000256" key="4">
    <source>
        <dbReference type="ARBA" id="ARBA00012754"/>
    </source>
</evidence>
<keyword evidence="6" id="KW-0378">Hydrolase</keyword>
<dbReference type="InterPro" id="IPR054593">
    <property type="entry name" value="Beta-mannosidase-like_N2"/>
</dbReference>
<feature type="non-terminal residue" evidence="13">
    <location>
        <position position="368"/>
    </location>
</feature>
<name>A0A7R9M5W2_9ACAR</name>
<evidence type="ECO:0000256" key="7">
    <source>
        <dbReference type="ARBA" id="ARBA00023180"/>
    </source>
</evidence>
<keyword evidence="11" id="KW-1133">Transmembrane helix</keyword>
<dbReference type="EMBL" id="CAJPVJ010007218">
    <property type="protein sequence ID" value="CAG2171077.1"/>
    <property type="molecule type" value="Genomic_DNA"/>
</dbReference>
<dbReference type="AlphaFoldDB" id="A0A7R9M5W2"/>
<dbReference type="EC" id="3.2.1.25" evidence="4"/>
<keyword evidence="5" id="KW-0732">Signal</keyword>
<accession>A0A7R9M5W2</accession>
<gene>
    <name evidence="13" type="ORF">ONB1V03_LOCUS10541</name>
</gene>
<proteinExistence type="inferred from homology"/>
<keyword evidence="7" id="KW-0325">Glycoprotein</keyword>
<feature type="transmembrane region" description="Helical" evidence="11">
    <location>
        <begin position="81"/>
        <end position="102"/>
    </location>
</feature>
<dbReference type="GO" id="GO:0006516">
    <property type="term" value="P:glycoprotein catabolic process"/>
    <property type="evidence" value="ECO:0007669"/>
    <property type="project" value="TreeGrafter"/>
</dbReference>
<dbReference type="Gene3D" id="2.60.120.260">
    <property type="entry name" value="Galactose-binding domain-like"/>
    <property type="match status" value="1"/>
</dbReference>
<evidence type="ECO:0000256" key="9">
    <source>
        <dbReference type="ARBA" id="ARBA00023295"/>
    </source>
</evidence>
<evidence type="ECO:0000256" key="10">
    <source>
        <dbReference type="ARBA" id="ARBA00033445"/>
    </source>
</evidence>
<evidence type="ECO:0000256" key="1">
    <source>
        <dbReference type="ARBA" id="ARBA00000829"/>
    </source>
</evidence>
<evidence type="ECO:0000256" key="2">
    <source>
        <dbReference type="ARBA" id="ARBA00004371"/>
    </source>
</evidence>
<keyword evidence="11" id="KW-0812">Transmembrane</keyword>
<dbReference type="EMBL" id="OC922043">
    <property type="protein sequence ID" value="CAD7653890.1"/>
    <property type="molecule type" value="Genomic_DNA"/>
</dbReference>
<dbReference type="OrthoDB" id="2866996at2759"/>
<dbReference type="PANTHER" id="PTHR43730">
    <property type="entry name" value="BETA-MANNOSIDASE"/>
    <property type="match status" value="1"/>
</dbReference>
<dbReference type="GO" id="GO:0004567">
    <property type="term" value="F:beta-mannosidase activity"/>
    <property type="evidence" value="ECO:0007669"/>
    <property type="project" value="UniProtKB-EC"/>
</dbReference>
<comment type="catalytic activity">
    <reaction evidence="1">
        <text>Hydrolysis of terminal, non-reducing beta-D-mannose residues in beta-D-mannosides.</text>
        <dbReference type="EC" id="3.2.1.25"/>
    </reaction>
</comment>
<feature type="domain" description="Beta-mannosidase-like galactose-binding" evidence="12">
    <location>
        <begin position="147"/>
        <end position="314"/>
    </location>
</feature>
<dbReference type="InterPro" id="IPR050887">
    <property type="entry name" value="Beta-mannosidase_GH2"/>
</dbReference>
<dbReference type="Pfam" id="PF22666">
    <property type="entry name" value="Glyco_hydro_2_N2"/>
    <property type="match status" value="1"/>
</dbReference>
<keyword evidence="8" id="KW-0458">Lysosome</keyword>
<comment type="similarity">
    <text evidence="3">Belongs to the glycosyl hydrolase 2 family.</text>
</comment>
<dbReference type="InterPro" id="IPR036259">
    <property type="entry name" value="MFS_trans_sf"/>
</dbReference>
<evidence type="ECO:0000259" key="12">
    <source>
        <dbReference type="Pfam" id="PF22666"/>
    </source>
</evidence>
<evidence type="ECO:0000256" key="11">
    <source>
        <dbReference type="SAM" id="Phobius"/>
    </source>
</evidence>
<dbReference type="SUPFAM" id="SSF103473">
    <property type="entry name" value="MFS general substrate transporter"/>
    <property type="match status" value="1"/>
</dbReference>
<comment type="subcellular location">
    <subcellularLocation>
        <location evidence="2">Lysosome</location>
    </subcellularLocation>
</comment>
<keyword evidence="14" id="KW-1185">Reference proteome</keyword>
<sequence length="368" mass="41131">MVITGVSCFAVIPSTTVWLKVMFALLGKFGINSAANVMSVQIPELYPTVLRQRGLGVASVIGRIGSIGATFIKNLKASTGLTLVMTLYGTLTCVGAVLGLLLPETKGREIPDTIEEAENAKNTVRCEPIHFHRGSLLTGISLIAIQAKAKVPGSIYSDLRREGILKESLYKTDNDLKYRWVSYDNWTFERTFNGMDTKLLAKQYVYLLADGIDTVSTVTINDELIGRTDNQFIRYKFDVKKVLKLGPNVIRVAIQSAPLYSMKRAKQYETQYKYKVYDCTKGADNECYYDFIRKMAASYSWDWGPAFPTQGIWKPIGIEAYDKAVLRDVMVDTKPDPKNSSQWVLTVSTYVESASLKQIDTILDISLD</sequence>
<keyword evidence="9" id="KW-0326">Glycosidase</keyword>
<evidence type="ECO:0000256" key="6">
    <source>
        <dbReference type="ARBA" id="ARBA00022801"/>
    </source>
</evidence>
<evidence type="ECO:0000313" key="14">
    <source>
        <dbReference type="Proteomes" id="UP000728032"/>
    </source>
</evidence>
<keyword evidence="11" id="KW-0472">Membrane</keyword>
<evidence type="ECO:0000256" key="3">
    <source>
        <dbReference type="ARBA" id="ARBA00007401"/>
    </source>
</evidence>
<evidence type="ECO:0000256" key="5">
    <source>
        <dbReference type="ARBA" id="ARBA00022729"/>
    </source>
</evidence>
<protein>
    <recommendedName>
        <fullName evidence="4">beta-mannosidase</fullName>
        <ecNumber evidence="4">3.2.1.25</ecNumber>
    </recommendedName>
    <alternativeName>
        <fullName evidence="10">Mannanase</fullName>
    </alternativeName>
</protein>
<organism evidence="13">
    <name type="scientific">Oppiella nova</name>
    <dbReference type="NCBI Taxonomy" id="334625"/>
    <lineage>
        <taxon>Eukaryota</taxon>
        <taxon>Metazoa</taxon>
        <taxon>Ecdysozoa</taxon>
        <taxon>Arthropoda</taxon>
        <taxon>Chelicerata</taxon>
        <taxon>Arachnida</taxon>
        <taxon>Acari</taxon>
        <taxon>Acariformes</taxon>
        <taxon>Sarcoptiformes</taxon>
        <taxon>Oribatida</taxon>
        <taxon>Brachypylina</taxon>
        <taxon>Oppioidea</taxon>
        <taxon>Oppiidae</taxon>
        <taxon>Oppiella</taxon>
    </lineage>
</organism>
<dbReference type="Gene3D" id="1.20.1250.20">
    <property type="entry name" value="MFS general substrate transporter like domains"/>
    <property type="match status" value="1"/>
</dbReference>
<dbReference type="SUPFAM" id="SSF49785">
    <property type="entry name" value="Galactose-binding domain-like"/>
    <property type="match status" value="1"/>
</dbReference>
<dbReference type="InterPro" id="IPR008979">
    <property type="entry name" value="Galactose-bd-like_sf"/>
</dbReference>